<evidence type="ECO:0000259" key="1">
    <source>
        <dbReference type="Pfam" id="PF14493"/>
    </source>
</evidence>
<dbReference type="Pfam" id="PF14493">
    <property type="entry name" value="HTH_40"/>
    <property type="match status" value="1"/>
</dbReference>
<name>A0A3D4S3R5_9ENTE</name>
<dbReference type="Proteomes" id="UP000262195">
    <property type="component" value="Unassembled WGS sequence"/>
</dbReference>
<dbReference type="STRING" id="1121105.GCA_000421665_00287"/>
<sequence length="368" mass="43039">MKGNGMNYSEYILLSLIDQVTLAESPPLNSSLLYHIVTGKNTSYQWVKLAELHVYSFFAVFPSLTQDVFNQQISRMERQGLISCNKQNGQKNNRDLIDITERGKRFLASYRRQWPMIRCDEQARYYNLKSIIMKSFVQVNQYISAYSADVKITEPYIMDEALQAFVRDFWIKYLSADRLQEYLTSLYRQLEVLPPLVADIFMASLVGRPETFNPTSEQLTTYFKVSSSYLEDIYWQLLVSLKQENQLISNLFAEAVKVFGIVPVTYQKSVDLYQRSYSLDKIATLRQLKASTIVEHLFLYSLLIPDFSFRNNHDPLLIKQTRQYIEQCQKSKKRLLFSDLKKRIGRDNLPYSYVLFARISLTGGVPWH</sequence>
<comment type="caution">
    <text evidence="2">The sequence shown here is derived from an EMBL/GenBank/DDBJ whole genome shotgun (WGS) entry which is preliminary data.</text>
</comment>
<gene>
    <name evidence="2" type="ORF">DIW15_00730</name>
</gene>
<dbReference type="AlphaFoldDB" id="A0A3D4S3R5"/>
<reference evidence="2 3" key="1">
    <citation type="journal article" date="2018" name="Nat. Biotechnol.">
        <title>A standardized bacterial taxonomy based on genome phylogeny substantially revises the tree of life.</title>
        <authorList>
            <person name="Parks D.H."/>
            <person name="Chuvochina M."/>
            <person name="Waite D.W."/>
            <person name="Rinke C."/>
            <person name="Skarshewski A."/>
            <person name="Chaumeil P.A."/>
            <person name="Hugenholtz P."/>
        </authorList>
    </citation>
    <scope>NUCLEOTIDE SEQUENCE [LARGE SCALE GENOMIC DNA]</scope>
    <source>
        <strain evidence="2">UBA11306</strain>
    </source>
</reference>
<protein>
    <recommendedName>
        <fullName evidence="1">Helicase Helix-turn-helix domain-containing protein</fullName>
    </recommendedName>
</protein>
<proteinExistence type="predicted"/>
<evidence type="ECO:0000313" key="2">
    <source>
        <dbReference type="EMBL" id="HCS93218.1"/>
    </source>
</evidence>
<accession>A0A3D4S3R5</accession>
<organism evidence="2 3">
    <name type="scientific">Bavariicoccus seileri</name>
    <dbReference type="NCBI Taxonomy" id="549685"/>
    <lineage>
        <taxon>Bacteria</taxon>
        <taxon>Bacillati</taxon>
        <taxon>Bacillota</taxon>
        <taxon>Bacilli</taxon>
        <taxon>Lactobacillales</taxon>
        <taxon>Enterococcaceae</taxon>
        <taxon>Bavariicoccus</taxon>
    </lineage>
</organism>
<dbReference type="EMBL" id="DQHO01000003">
    <property type="protein sequence ID" value="HCS93218.1"/>
    <property type="molecule type" value="Genomic_DNA"/>
</dbReference>
<evidence type="ECO:0000313" key="3">
    <source>
        <dbReference type="Proteomes" id="UP000262195"/>
    </source>
</evidence>
<feature type="domain" description="Helicase Helix-turn-helix" evidence="1">
    <location>
        <begin position="265"/>
        <end position="344"/>
    </location>
</feature>
<dbReference type="SUPFAM" id="SSF46785">
    <property type="entry name" value="Winged helix' DNA-binding domain"/>
    <property type="match status" value="1"/>
</dbReference>
<dbReference type="InterPro" id="IPR029491">
    <property type="entry name" value="Helicase_HTH"/>
</dbReference>
<dbReference type="InterPro" id="IPR036390">
    <property type="entry name" value="WH_DNA-bd_sf"/>
</dbReference>